<feature type="domain" description="Glycosyltransferase 2-like" evidence="1">
    <location>
        <begin position="4"/>
        <end position="183"/>
    </location>
</feature>
<dbReference type="InterPro" id="IPR050834">
    <property type="entry name" value="Glycosyltransf_2"/>
</dbReference>
<dbReference type="InterPro" id="IPR001173">
    <property type="entry name" value="Glyco_trans_2-like"/>
</dbReference>
<dbReference type="Pfam" id="PF00535">
    <property type="entry name" value="Glycos_transf_2"/>
    <property type="match status" value="1"/>
</dbReference>
<sequence length="264" mass="30483">MKISLLISTYNWEKALELCLLSVSGQTVLPDEIIIADDGSSPETGAMIESMKPRLNIPVLHVWHEDKGFRKTVILNKAVARSTGDYIIQVDGDVLLSKNFIKDHKELMEKGYFVCGSRTKISEKGSKKIMERKNYGYIHLLDLELSHMPNCLRSKILRSFLSKRYGRDIGHQRGCNMAFWKEDFLKINGYDEDFIGWGHEDSDFSYRLHFSGVKKKFLKMGGTVFHLYHKENSKSNESENMAKFINTKTIRKKRCDNGVDKYLK</sequence>
<evidence type="ECO:0000313" key="2">
    <source>
        <dbReference type="EMBL" id="KGN72300.1"/>
    </source>
</evidence>
<dbReference type="PANTHER" id="PTHR43685">
    <property type="entry name" value="GLYCOSYLTRANSFERASE"/>
    <property type="match status" value="1"/>
</dbReference>
<gene>
    <name evidence="3" type="primary">kfoC_1</name>
    <name evidence="2" type="ORF">HQ47_10175</name>
    <name evidence="3" type="ORF">NCTC11632_00451</name>
</gene>
<dbReference type="STRING" id="28115.HQ47_10175"/>
<accession>A0A0A2E4D1</accession>
<dbReference type="GO" id="GO:0016740">
    <property type="term" value="F:transferase activity"/>
    <property type="evidence" value="ECO:0007669"/>
    <property type="project" value="UniProtKB-KW"/>
</dbReference>
<dbReference type="OrthoDB" id="9815923at2"/>
<keyword evidence="4" id="KW-1185">Reference proteome</keyword>
<dbReference type="Gene3D" id="3.90.550.10">
    <property type="entry name" value="Spore Coat Polysaccharide Biosynthesis Protein SpsA, Chain A"/>
    <property type="match status" value="1"/>
</dbReference>
<evidence type="ECO:0000313" key="5">
    <source>
        <dbReference type="Proteomes" id="UP000254156"/>
    </source>
</evidence>
<dbReference type="PANTHER" id="PTHR43685:SF3">
    <property type="entry name" value="SLR2126 PROTEIN"/>
    <property type="match status" value="1"/>
</dbReference>
<reference evidence="2 4" key="1">
    <citation type="submission" date="2014-09" db="EMBL/GenBank/DDBJ databases">
        <title>Draft Genome Sequence of Porphyromonas macacae COT-192_OH2859.</title>
        <authorList>
            <person name="Wallis C."/>
            <person name="Deusch O."/>
            <person name="O'Flynn C."/>
            <person name="Davis I."/>
            <person name="Horsfall A."/>
            <person name="Kirkwood N."/>
            <person name="Harris S."/>
            <person name="Eisen J.A."/>
            <person name="Coil D.A."/>
            <person name="Darling A.E."/>
            <person name="Jospin G."/>
            <person name="Alexiev A."/>
        </authorList>
    </citation>
    <scope>NUCLEOTIDE SEQUENCE [LARGE SCALE GENOMIC DNA]</scope>
    <source>
        <strain evidence="4">COT-192 OH2859</strain>
        <strain evidence="2">COT-192_OH2859</strain>
    </source>
</reference>
<dbReference type="Proteomes" id="UP000254156">
    <property type="component" value="Unassembled WGS sequence"/>
</dbReference>
<dbReference type="EMBL" id="UGTF01000002">
    <property type="protein sequence ID" value="SUB88382.1"/>
    <property type="molecule type" value="Genomic_DNA"/>
</dbReference>
<dbReference type="SUPFAM" id="SSF53448">
    <property type="entry name" value="Nucleotide-diphospho-sugar transferases"/>
    <property type="match status" value="1"/>
</dbReference>
<dbReference type="AlphaFoldDB" id="A0A0A2E4D1"/>
<organism evidence="2 4">
    <name type="scientific">Porphyromonas macacae</name>
    <dbReference type="NCBI Taxonomy" id="28115"/>
    <lineage>
        <taxon>Bacteria</taxon>
        <taxon>Pseudomonadati</taxon>
        <taxon>Bacteroidota</taxon>
        <taxon>Bacteroidia</taxon>
        <taxon>Bacteroidales</taxon>
        <taxon>Porphyromonadaceae</taxon>
        <taxon>Porphyromonas</taxon>
    </lineage>
</organism>
<dbReference type="RefSeq" id="WP_025004680.1">
    <property type="nucleotide sequence ID" value="NZ_JRFA01000031.1"/>
</dbReference>
<reference evidence="3 5" key="2">
    <citation type="submission" date="2018-06" db="EMBL/GenBank/DDBJ databases">
        <authorList>
            <consortium name="Pathogen Informatics"/>
            <person name="Doyle S."/>
        </authorList>
    </citation>
    <scope>NUCLEOTIDE SEQUENCE [LARGE SCALE GENOMIC DNA]</scope>
    <source>
        <strain evidence="3 5">NCTC11632</strain>
    </source>
</reference>
<name>A0A0A2E4D1_9PORP</name>
<keyword evidence="2" id="KW-0808">Transferase</keyword>
<dbReference type="Proteomes" id="UP000030103">
    <property type="component" value="Unassembled WGS sequence"/>
</dbReference>
<dbReference type="CDD" id="cd06420">
    <property type="entry name" value="GT2_Chondriotin_Pol_N"/>
    <property type="match status" value="1"/>
</dbReference>
<dbReference type="InterPro" id="IPR029044">
    <property type="entry name" value="Nucleotide-diphossugar_trans"/>
</dbReference>
<evidence type="ECO:0000259" key="1">
    <source>
        <dbReference type="Pfam" id="PF00535"/>
    </source>
</evidence>
<evidence type="ECO:0000313" key="3">
    <source>
        <dbReference type="EMBL" id="SUB88382.1"/>
    </source>
</evidence>
<proteinExistence type="predicted"/>
<evidence type="ECO:0000313" key="4">
    <source>
        <dbReference type="Proteomes" id="UP000030103"/>
    </source>
</evidence>
<dbReference type="EMBL" id="JRFA01000031">
    <property type="protein sequence ID" value="KGN72300.1"/>
    <property type="molecule type" value="Genomic_DNA"/>
</dbReference>
<protein>
    <submittedName>
        <fullName evidence="3">Chondroitin polymerase</fullName>
    </submittedName>
    <submittedName>
        <fullName evidence="2">Glycosyltransferase</fullName>
    </submittedName>
</protein>